<gene>
    <name evidence="5" type="ORF">CLODIP_2_CD13117</name>
</gene>
<keyword evidence="1 2" id="KW-0193">Cuticle</keyword>
<evidence type="ECO:0000256" key="1">
    <source>
        <dbReference type="ARBA" id="ARBA00022460"/>
    </source>
</evidence>
<dbReference type="AlphaFoldDB" id="A0A8S1D295"/>
<evidence type="ECO:0000313" key="5">
    <source>
        <dbReference type="EMBL" id="CAB3374485.1"/>
    </source>
</evidence>
<feature type="region of interest" description="Disordered" evidence="3">
    <location>
        <begin position="29"/>
        <end position="74"/>
    </location>
</feature>
<dbReference type="Pfam" id="PF00379">
    <property type="entry name" value="Chitin_bind_4"/>
    <property type="match status" value="1"/>
</dbReference>
<evidence type="ECO:0000256" key="3">
    <source>
        <dbReference type="SAM" id="MobiDB-lite"/>
    </source>
</evidence>
<reference evidence="5 6" key="1">
    <citation type="submission" date="2020-04" db="EMBL/GenBank/DDBJ databases">
        <authorList>
            <person name="Alioto T."/>
            <person name="Alioto T."/>
            <person name="Gomez Garrido J."/>
        </authorList>
    </citation>
    <scope>NUCLEOTIDE SEQUENCE [LARGE SCALE GENOMIC DNA]</scope>
</reference>
<sequence length="189" mass="20048">MFAAKCSLFVALVSVCAAAPAVEHETAAQQLRPSATPPRRQFLLQPTPQLPVVPLRPSDVPSPSAAPRPSLAPLPILPSLRPRPSLVPLPSLAPLPGVGSLAPVAPPQINPGDQFFDKTPEGRFSSGFRSADGTQVYMEGELVPTTDGKDVVVVKRGAYSYITPEGNTISVRYVADHLGFRVIPGDQRV</sequence>
<proteinExistence type="predicted"/>
<accession>A0A8S1D295</accession>
<dbReference type="PROSITE" id="PS00233">
    <property type="entry name" value="CHIT_BIND_RR_1"/>
    <property type="match status" value="1"/>
</dbReference>
<dbReference type="EMBL" id="CADEPI010000099">
    <property type="protein sequence ID" value="CAB3374485.1"/>
    <property type="molecule type" value="Genomic_DNA"/>
</dbReference>
<dbReference type="GO" id="GO:0042302">
    <property type="term" value="F:structural constituent of cuticle"/>
    <property type="evidence" value="ECO:0007669"/>
    <property type="project" value="UniProtKB-UniRule"/>
</dbReference>
<keyword evidence="6" id="KW-1185">Reference proteome</keyword>
<comment type="caution">
    <text evidence="5">The sequence shown here is derived from an EMBL/GenBank/DDBJ whole genome shotgun (WGS) entry which is preliminary data.</text>
</comment>
<organism evidence="5 6">
    <name type="scientific">Cloeon dipterum</name>
    <dbReference type="NCBI Taxonomy" id="197152"/>
    <lineage>
        <taxon>Eukaryota</taxon>
        <taxon>Metazoa</taxon>
        <taxon>Ecdysozoa</taxon>
        <taxon>Arthropoda</taxon>
        <taxon>Hexapoda</taxon>
        <taxon>Insecta</taxon>
        <taxon>Pterygota</taxon>
        <taxon>Palaeoptera</taxon>
        <taxon>Ephemeroptera</taxon>
        <taxon>Pisciforma</taxon>
        <taxon>Baetidae</taxon>
        <taxon>Cloeon</taxon>
    </lineage>
</organism>
<keyword evidence="4" id="KW-0732">Signal</keyword>
<dbReference type="PROSITE" id="PS51155">
    <property type="entry name" value="CHIT_BIND_RR_2"/>
    <property type="match status" value="1"/>
</dbReference>
<feature type="chain" id="PRO_5035905812" evidence="4">
    <location>
        <begin position="19"/>
        <end position="189"/>
    </location>
</feature>
<dbReference type="OrthoDB" id="6368834at2759"/>
<feature type="compositionally biased region" description="Low complexity" evidence="3">
    <location>
        <begin position="37"/>
        <end position="63"/>
    </location>
</feature>
<feature type="signal peptide" evidence="4">
    <location>
        <begin position="1"/>
        <end position="18"/>
    </location>
</feature>
<evidence type="ECO:0000256" key="4">
    <source>
        <dbReference type="SAM" id="SignalP"/>
    </source>
</evidence>
<protein>
    <submittedName>
        <fullName evidence="5">Uncharacterized protein</fullName>
    </submittedName>
</protein>
<dbReference type="InterPro" id="IPR031311">
    <property type="entry name" value="CHIT_BIND_RR_consensus"/>
</dbReference>
<feature type="compositionally biased region" description="Pro residues" evidence="3">
    <location>
        <begin position="64"/>
        <end position="74"/>
    </location>
</feature>
<dbReference type="InterPro" id="IPR000618">
    <property type="entry name" value="Insect_cuticle"/>
</dbReference>
<evidence type="ECO:0000313" key="6">
    <source>
        <dbReference type="Proteomes" id="UP000494165"/>
    </source>
</evidence>
<dbReference type="Proteomes" id="UP000494165">
    <property type="component" value="Unassembled WGS sequence"/>
</dbReference>
<evidence type="ECO:0000256" key="2">
    <source>
        <dbReference type="PROSITE-ProRule" id="PRU00497"/>
    </source>
</evidence>
<name>A0A8S1D295_9INSE</name>